<accession>A0ABQ8TN91</accession>
<dbReference type="Proteomes" id="UP001148838">
    <property type="component" value="Unassembled WGS sequence"/>
</dbReference>
<proteinExistence type="predicted"/>
<evidence type="ECO:0000313" key="2">
    <source>
        <dbReference type="EMBL" id="KAJ4447212.1"/>
    </source>
</evidence>
<feature type="compositionally biased region" description="Basic and acidic residues" evidence="1">
    <location>
        <begin position="20"/>
        <end position="30"/>
    </location>
</feature>
<dbReference type="PANTHER" id="PTHR47027:SF20">
    <property type="entry name" value="REVERSE TRANSCRIPTASE-LIKE PROTEIN WITH RNA-DIRECTED DNA POLYMERASE DOMAIN"/>
    <property type="match status" value="1"/>
</dbReference>
<feature type="compositionally biased region" description="Basic and acidic residues" evidence="1">
    <location>
        <begin position="102"/>
        <end position="126"/>
    </location>
</feature>
<feature type="compositionally biased region" description="Basic residues" evidence="1">
    <location>
        <begin position="91"/>
        <end position="101"/>
    </location>
</feature>
<evidence type="ECO:0000256" key="1">
    <source>
        <dbReference type="SAM" id="MobiDB-lite"/>
    </source>
</evidence>
<feature type="compositionally biased region" description="Basic residues" evidence="1">
    <location>
        <begin position="31"/>
        <end position="75"/>
    </location>
</feature>
<protein>
    <submittedName>
        <fullName evidence="2">Uncharacterized protein</fullName>
    </submittedName>
</protein>
<dbReference type="EMBL" id="JAJSOF020000005">
    <property type="protein sequence ID" value="KAJ4447212.1"/>
    <property type="molecule type" value="Genomic_DNA"/>
</dbReference>
<comment type="caution">
    <text evidence="2">The sequence shown here is derived from an EMBL/GenBank/DDBJ whole genome shotgun (WGS) entry which is preliminary data.</text>
</comment>
<reference evidence="2 3" key="1">
    <citation type="journal article" date="2022" name="Allergy">
        <title>Genome assembly and annotation of Periplaneta americana reveal a comprehensive cockroach allergen profile.</title>
        <authorList>
            <person name="Wang L."/>
            <person name="Xiong Q."/>
            <person name="Saelim N."/>
            <person name="Wang L."/>
            <person name="Nong W."/>
            <person name="Wan A.T."/>
            <person name="Shi M."/>
            <person name="Liu X."/>
            <person name="Cao Q."/>
            <person name="Hui J.H.L."/>
            <person name="Sookrung N."/>
            <person name="Leung T.F."/>
            <person name="Tungtrongchitr A."/>
            <person name="Tsui S.K.W."/>
        </authorList>
    </citation>
    <scope>NUCLEOTIDE SEQUENCE [LARGE SCALE GENOMIC DNA]</scope>
    <source>
        <strain evidence="2">PWHHKU_190912</strain>
    </source>
</reference>
<organism evidence="2 3">
    <name type="scientific">Periplaneta americana</name>
    <name type="common">American cockroach</name>
    <name type="synonym">Blatta americana</name>
    <dbReference type="NCBI Taxonomy" id="6978"/>
    <lineage>
        <taxon>Eukaryota</taxon>
        <taxon>Metazoa</taxon>
        <taxon>Ecdysozoa</taxon>
        <taxon>Arthropoda</taxon>
        <taxon>Hexapoda</taxon>
        <taxon>Insecta</taxon>
        <taxon>Pterygota</taxon>
        <taxon>Neoptera</taxon>
        <taxon>Polyneoptera</taxon>
        <taxon>Dictyoptera</taxon>
        <taxon>Blattodea</taxon>
        <taxon>Blattoidea</taxon>
        <taxon>Blattidae</taxon>
        <taxon>Blattinae</taxon>
        <taxon>Periplaneta</taxon>
    </lineage>
</organism>
<name>A0ABQ8TN91_PERAM</name>
<keyword evidence="3" id="KW-1185">Reference proteome</keyword>
<evidence type="ECO:0000313" key="3">
    <source>
        <dbReference type="Proteomes" id="UP001148838"/>
    </source>
</evidence>
<feature type="region of interest" description="Disordered" evidence="1">
    <location>
        <begin position="1"/>
        <end position="130"/>
    </location>
</feature>
<feature type="compositionally biased region" description="Basic residues" evidence="1">
    <location>
        <begin position="7"/>
        <end position="19"/>
    </location>
</feature>
<feature type="compositionally biased region" description="Basic and acidic residues" evidence="1">
    <location>
        <begin position="76"/>
        <end position="90"/>
    </location>
</feature>
<gene>
    <name evidence="2" type="ORF">ANN_09214</name>
</gene>
<sequence length="556" mass="66218">MKEIKKEVKKGRKEKKQRNKEREREKEKIKKERKKRKQRRKKQRKRERKERKKRKERRKKQTKKERKKKVKKGRKEKKEETKKERENKEVKKGRKKTKKKETKKEKEKSKEVTKGRKESRMKETKKERKKKVKKKFACKEKIGEVLCMECDIVWGAETWTLRRSEEKRIEAFEMWIWRRMECVKWTDRIKNEALFVRVVVITEEVQNVHLLLEYRPHIDVSLTCEHDPKLQENCVCLQNMPQFDCEGIPNQAPETNKPMILNGPTSRNREGSDQVSVKAKQLGHLYLSIDQETFDPSIECNLRLGMNCQSALLMPPFTATTCGKKNVPVNFNVVKAITQNGTIKIGDLSFEEVEKFKYLGATVTNINDTREEIKRRINMGNACDYSVEKLLSSSLLSKNLKVRIYKTVILPVVLYGCETWTLTLREEQRLRVFENKVLRKIFEAKRDEVRGEWRKLDNAELHALYSSPDIIRNIKCRRLRWAGHVARMGESRNAYRVLVGRPEGKSSLGRPRRRWEDNIKMDLREVGYDGTEWINLAQDRDQWRVYVRAAMNLRVT</sequence>
<dbReference type="PANTHER" id="PTHR47027">
    <property type="entry name" value="REVERSE TRANSCRIPTASE DOMAIN-CONTAINING PROTEIN"/>
    <property type="match status" value="1"/>
</dbReference>